<gene>
    <name evidence="4" type="ORF">GKIL_2129</name>
</gene>
<feature type="domain" description="DUF7282" evidence="3">
    <location>
        <begin position="71"/>
        <end position="142"/>
    </location>
</feature>
<name>U5QL41_GLOK1</name>
<organism evidence="4 5">
    <name type="scientific">Gloeobacter kilaueensis (strain ATCC BAA-2537 / CCAP 1431/1 / ULC 316 / JS1)</name>
    <dbReference type="NCBI Taxonomy" id="1183438"/>
    <lineage>
        <taxon>Bacteria</taxon>
        <taxon>Bacillati</taxon>
        <taxon>Cyanobacteriota</taxon>
        <taxon>Cyanophyceae</taxon>
        <taxon>Gloeobacterales</taxon>
        <taxon>Gloeobacteraceae</taxon>
        <taxon>Gloeobacter</taxon>
    </lineage>
</organism>
<keyword evidence="2" id="KW-0732">Signal</keyword>
<evidence type="ECO:0000256" key="1">
    <source>
        <dbReference type="SAM" id="MobiDB-lite"/>
    </source>
</evidence>
<evidence type="ECO:0000313" key="5">
    <source>
        <dbReference type="Proteomes" id="UP000017396"/>
    </source>
</evidence>
<reference evidence="4 5" key="1">
    <citation type="journal article" date="2013" name="PLoS ONE">
        <title>Cultivation and Complete Genome Sequencing of Gloeobacter kilaueensis sp. nov., from a Lava Cave in Kilauea Caldera, Hawai'i.</title>
        <authorList>
            <person name="Saw J.H."/>
            <person name="Schatz M."/>
            <person name="Brown M.V."/>
            <person name="Kunkel D.D."/>
            <person name="Foster J.S."/>
            <person name="Shick H."/>
            <person name="Christensen S."/>
            <person name="Hou S."/>
            <person name="Wan X."/>
            <person name="Donachie S.P."/>
        </authorList>
    </citation>
    <scope>NUCLEOTIDE SEQUENCE [LARGE SCALE GENOMIC DNA]</scope>
    <source>
        <strain evidence="5">JS</strain>
    </source>
</reference>
<dbReference type="KEGG" id="glj:GKIL_2129"/>
<dbReference type="Pfam" id="PF23951">
    <property type="entry name" value="DUF7282"/>
    <property type="match status" value="1"/>
</dbReference>
<evidence type="ECO:0000313" key="4">
    <source>
        <dbReference type="EMBL" id="AGY58375.1"/>
    </source>
</evidence>
<feature type="compositionally biased region" description="Low complexity" evidence="1">
    <location>
        <begin position="185"/>
        <end position="209"/>
    </location>
</feature>
<proteinExistence type="predicted"/>
<dbReference type="AlphaFoldDB" id="U5QL41"/>
<evidence type="ECO:0000259" key="3">
    <source>
        <dbReference type="Pfam" id="PF23951"/>
    </source>
</evidence>
<accession>U5QL41</accession>
<feature type="chain" id="PRO_5004664048" description="DUF7282 domain-containing protein" evidence="2">
    <location>
        <begin position="27"/>
        <end position="221"/>
    </location>
</feature>
<evidence type="ECO:0000256" key="2">
    <source>
        <dbReference type="SAM" id="SignalP"/>
    </source>
</evidence>
<feature type="region of interest" description="Disordered" evidence="1">
    <location>
        <begin position="23"/>
        <end position="55"/>
    </location>
</feature>
<dbReference type="RefSeq" id="WP_023173515.1">
    <property type="nucleotide sequence ID" value="NC_022600.1"/>
</dbReference>
<feature type="region of interest" description="Disordered" evidence="1">
    <location>
        <begin position="185"/>
        <end position="221"/>
    </location>
</feature>
<dbReference type="HOGENOM" id="CLU_1249150_0_0_3"/>
<protein>
    <recommendedName>
        <fullName evidence="3">DUF7282 domain-containing protein</fullName>
    </recommendedName>
</protein>
<dbReference type="InterPro" id="IPR055706">
    <property type="entry name" value="Slg1/2_DUF7282"/>
</dbReference>
<keyword evidence="5" id="KW-1185">Reference proteome</keyword>
<dbReference type="STRING" id="1183438.GKIL_2129"/>
<dbReference type="Proteomes" id="UP000017396">
    <property type="component" value="Chromosome"/>
</dbReference>
<feature type="signal peptide" evidence="2">
    <location>
        <begin position="1"/>
        <end position="26"/>
    </location>
</feature>
<dbReference type="EMBL" id="CP003587">
    <property type="protein sequence ID" value="AGY58375.1"/>
    <property type="molecule type" value="Genomic_DNA"/>
</dbReference>
<dbReference type="OrthoDB" id="7876219at2"/>
<sequence length="221" mass="23241">MRPSHLILSALLALSPAVLLSGSAQAQQMTSPSTTTTTTTTETTTSTQPTTTTSTVSYTNDNVPQPEDSLIDIQDQYVADGKLKIKTVNSPSIGYLVIYDNNNGLRGDILGYTPIEAGANKDLSVSLSRLPKNNRGFAVVHVLRNARSNNVLGRFDPTTFPPAQSPKSAIAAFNVYPYQTGYADPSATSVSSASYSSTTTTTTTAPSDALNPAPGNTPPKP</sequence>